<protein>
    <recommendedName>
        <fullName evidence="7">Aminotransferase</fullName>
        <ecNumber evidence="7">2.6.1.-</ecNumber>
    </recommendedName>
</protein>
<dbReference type="EMBL" id="JBHTIK010000005">
    <property type="protein sequence ID" value="MFD0849004.1"/>
    <property type="molecule type" value="Genomic_DNA"/>
</dbReference>
<dbReference type="PANTHER" id="PTHR46383:SF1">
    <property type="entry name" value="ASPARTATE AMINOTRANSFERASE"/>
    <property type="match status" value="1"/>
</dbReference>
<keyword evidence="10" id="KW-1185">Reference proteome</keyword>
<evidence type="ECO:0000256" key="7">
    <source>
        <dbReference type="RuleBase" id="RU000481"/>
    </source>
</evidence>
<reference evidence="10" key="1">
    <citation type="journal article" date="2019" name="Int. J. Syst. Evol. Microbiol.">
        <title>The Global Catalogue of Microorganisms (GCM) 10K type strain sequencing project: providing services to taxonomists for standard genome sequencing and annotation.</title>
        <authorList>
            <consortium name="The Broad Institute Genomics Platform"/>
            <consortium name="The Broad Institute Genome Sequencing Center for Infectious Disease"/>
            <person name="Wu L."/>
            <person name="Ma J."/>
        </authorList>
    </citation>
    <scope>NUCLEOTIDE SEQUENCE [LARGE SCALE GENOMIC DNA]</scope>
    <source>
        <strain evidence="10">CCUG 52537</strain>
    </source>
</reference>
<keyword evidence="5" id="KW-0663">Pyridoxal phosphate</keyword>
<proteinExistence type="inferred from homology"/>
<comment type="catalytic activity">
    <reaction evidence="6">
        <text>L-aspartate + 2-oxoglutarate = oxaloacetate + L-glutamate</text>
        <dbReference type="Rhea" id="RHEA:21824"/>
        <dbReference type="ChEBI" id="CHEBI:16452"/>
        <dbReference type="ChEBI" id="CHEBI:16810"/>
        <dbReference type="ChEBI" id="CHEBI:29985"/>
        <dbReference type="ChEBI" id="CHEBI:29991"/>
        <dbReference type="EC" id="2.6.1.1"/>
    </reaction>
</comment>
<evidence type="ECO:0000313" key="10">
    <source>
        <dbReference type="Proteomes" id="UP001597124"/>
    </source>
</evidence>
<dbReference type="CDD" id="cd00609">
    <property type="entry name" value="AAT_like"/>
    <property type="match status" value="1"/>
</dbReference>
<dbReference type="EC" id="2.6.1.-" evidence="7"/>
<dbReference type="InterPro" id="IPR015421">
    <property type="entry name" value="PyrdxlP-dep_Trfase_major"/>
</dbReference>
<evidence type="ECO:0000256" key="4">
    <source>
        <dbReference type="ARBA" id="ARBA00022679"/>
    </source>
</evidence>
<dbReference type="Gene3D" id="3.90.1150.10">
    <property type="entry name" value="Aspartate Aminotransferase, domain 1"/>
    <property type="match status" value="1"/>
</dbReference>
<comment type="similarity">
    <text evidence="2 7">Belongs to the class-I pyridoxal-phosphate-dependent aminotransferase family.</text>
</comment>
<evidence type="ECO:0000256" key="1">
    <source>
        <dbReference type="ARBA" id="ARBA00001933"/>
    </source>
</evidence>
<dbReference type="Gene3D" id="3.40.640.10">
    <property type="entry name" value="Type I PLP-dependent aspartate aminotransferase-like (Major domain)"/>
    <property type="match status" value="1"/>
</dbReference>
<dbReference type="GO" id="GO:0008483">
    <property type="term" value="F:transaminase activity"/>
    <property type="evidence" value="ECO:0007669"/>
    <property type="project" value="UniProtKB-KW"/>
</dbReference>
<evidence type="ECO:0000256" key="3">
    <source>
        <dbReference type="ARBA" id="ARBA00022576"/>
    </source>
</evidence>
<sequence length="397" mass="43044">MSLSRRIEGVGTSIILAMLEKEATLREQGIEIISLTAGEPDFPTPRHVVAAARVAMDKGDTRYPPLTGTAALKQAIIGKFISDYGLEFGLRSIIVSTGSKQAIYNAFMATLDQGDEVVIPKPYWTSYPDMVRVAAGVPIFVETHVSQRFQLDADLLNHAISPRTKWILLNSPGNPTGAIYNEETLRGVAEVLRRHQHVRILCDDIYEHIAFEQPVRNILQVAPDLGDRCLIVNGVSKAYAMTGWRLGYAAGPPELIQAMAVIQSQSTSGASTLSQAAAVAALTGPQEDRIAACEAYRRRRDLVASHLLRIHGLDFTPPDGAFYVLVDCREALPEIGLRKDEDPAFVARLFEAGVAVIPGTAFGAPGFIRLSFATADAQIERGLVRLATVVAGRSDSL</sequence>
<gene>
    <name evidence="9" type="ORF">ACFQ00_11760</name>
</gene>
<dbReference type="InterPro" id="IPR015424">
    <property type="entry name" value="PyrdxlP-dep_Trfase"/>
</dbReference>
<evidence type="ECO:0000313" key="9">
    <source>
        <dbReference type="EMBL" id="MFD0849004.1"/>
    </source>
</evidence>
<comment type="cofactor">
    <cofactor evidence="1 7">
        <name>pyridoxal 5'-phosphate</name>
        <dbReference type="ChEBI" id="CHEBI:597326"/>
    </cofactor>
</comment>
<dbReference type="InterPro" id="IPR015422">
    <property type="entry name" value="PyrdxlP-dep_Trfase_small"/>
</dbReference>
<dbReference type="RefSeq" id="WP_381490778.1">
    <property type="nucleotide sequence ID" value="NZ_JBHTIK010000005.1"/>
</dbReference>
<dbReference type="Pfam" id="PF00155">
    <property type="entry name" value="Aminotran_1_2"/>
    <property type="match status" value="1"/>
</dbReference>
<keyword evidence="4 7" id="KW-0808">Transferase</keyword>
<evidence type="ECO:0000256" key="6">
    <source>
        <dbReference type="ARBA" id="ARBA00049185"/>
    </source>
</evidence>
<organism evidence="9 10">
    <name type="scientific">Sphingosinicella xenopeptidilytica</name>
    <dbReference type="NCBI Taxonomy" id="364098"/>
    <lineage>
        <taxon>Bacteria</taxon>
        <taxon>Pseudomonadati</taxon>
        <taxon>Pseudomonadota</taxon>
        <taxon>Alphaproteobacteria</taxon>
        <taxon>Sphingomonadales</taxon>
        <taxon>Sphingosinicellaceae</taxon>
        <taxon>Sphingosinicella</taxon>
    </lineage>
</organism>
<dbReference type="PANTHER" id="PTHR46383">
    <property type="entry name" value="ASPARTATE AMINOTRANSFERASE"/>
    <property type="match status" value="1"/>
</dbReference>
<accession>A0ABW3C601</accession>
<name>A0ABW3C601_SPHXN</name>
<dbReference type="SUPFAM" id="SSF53383">
    <property type="entry name" value="PLP-dependent transferases"/>
    <property type="match status" value="1"/>
</dbReference>
<keyword evidence="3 7" id="KW-0032">Aminotransferase</keyword>
<comment type="caution">
    <text evidence="9">The sequence shown here is derived from an EMBL/GenBank/DDBJ whole genome shotgun (WGS) entry which is preliminary data.</text>
</comment>
<dbReference type="InterPro" id="IPR004839">
    <property type="entry name" value="Aminotransferase_I/II_large"/>
</dbReference>
<dbReference type="PROSITE" id="PS00105">
    <property type="entry name" value="AA_TRANSFER_CLASS_1"/>
    <property type="match status" value="1"/>
</dbReference>
<evidence type="ECO:0000256" key="5">
    <source>
        <dbReference type="ARBA" id="ARBA00022898"/>
    </source>
</evidence>
<dbReference type="InterPro" id="IPR004838">
    <property type="entry name" value="NHTrfase_class1_PyrdxlP-BS"/>
</dbReference>
<evidence type="ECO:0000259" key="8">
    <source>
        <dbReference type="Pfam" id="PF00155"/>
    </source>
</evidence>
<dbReference type="Proteomes" id="UP001597124">
    <property type="component" value="Unassembled WGS sequence"/>
</dbReference>
<evidence type="ECO:0000256" key="2">
    <source>
        <dbReference type="ARBA" id="ARBA00007441"/>
    </source>
</evidence>
<dbReference type="InterPro" id="IPR050596">
    <property type="entry name" value="AspAT/PAT-like"/>
</dbReference>
<feature type="domain" description="Aminotransferase class I/classII large" evidence="8">
    <location>
        <begin position="31"/>
        <end position="385"/>
    </location>
</feature>